<dbReference type="InterPro" id="IPR001709">
    <property type="entry name" value="Flavoprot_Pyr_Nucl_cyt_Rdtase"/>
</dbReference>
<dbReference type="InterPro" id="IPR017927">
    <property type="entry name" value="FAD-bd_FR_type"/>
</dbReference>
<dbReference type="InterPro" id="IPR039261">
    <property type="entry name" value="FNR_nucleotide-bd"/>
</dbReference>
<dbReference type="PANTHER" id="PTHR47878:SF1">
    <property type="entry name" value="FLAVODOXIN_FERREDOXIN--NADP REDUCTASE"/>
    <property type="match status" value="1"/>
</dbReference>
<evidence type="ECO:0000256" key="8">
    <source>
        <dbReference type="ARBA" id="ARBA00022827"/>
    </source>
</evidence>
<comment type="similarity">
    <text evidence="2">Belongs to the ferredoxin--NADP reductase type 1 family.</text>
</comment>
<dbReference type="GO" id="GO:0042167">
    <property type="term" value="P:heme catabolic process"/>
    <property type="evidence" value="ECO:0007669"/>
    <property type="project" value="TreeGrafter"/>
</dbReference>
<dbReference type="RefSeq" id="WP_046480257.1">
    <property type="nucleotide sequence ID" value="NZ_LN829118.1"/>
</dbReference>
<dbReference type="SUPFAM" id="SSF52343">
    <property type="entry name" value="Ferredoxin reductase-like, C-terminal NADP-linked domain"/>
    <property type="match status" value="1"/>
</dbReference>
<keyword evidence="6" id="KW-0285">Flavoprotein</keyword>
<reference evidence="14" key="1">
    <citation type="submission" date="2015-02" db="EMBL/GenBank/DDBJ databases">
        <authorList>
            <person name="Chooi Y.-H."/>
        </authorList>
    </citation>
    <scope>NUCLEOTIDE SEQUENCE [LARGE SCALE GENOMIC DNA]</scope>
    <source>
        <strain evidence="14">strain Y</strain>
    </source>
</reference>
<dbReference type="EC" id="1.18.1.2" evidence="4"/>
<dbReference type="CDD" id="cd06195">
    <property type="entry name" value="FNR1"/>
    <property type="match status" value="1"/>
</dbReference>
<dbReference type="PRINTS" id="PR00371">
    <property type="entry name" value="FPNCR"/>
</dbReference>
<evidence type="ECO:0000256" key="7">
    <source>
        <dbReference type="ARBA" id="ARBA00022741"/>
    </source>
</evidence>
<sequence length="258" mass="29253">MSAFYEETVLSVRHWTDTLFSFTTTRSPSFRFENGQFTMMGLETEGGRPLMRAYSLVSPNYEETLEFFSIKVPDGPLTSRLQHIREGDRILVSKKPVGTLIIDNLKPGRNLFLFSTGTGLAPFMSIIRDPATYERFEKVVLVHGCRQVAELAYSERIGRELPEDEFIGELVQGQLIYYPTVTREPFENRGRITDLVTSGKLFSDLTLPPIDPELDRAMLCGSPEMLREMTQILEDMSLTEGNSGTPGEYVIEKAFVEK</sequence>
<dbReference type="GO" id="GO:0000166">
    <property type="term" value="F:nucleotide binding"/>
    <property type="evidence" value="ECO:0007669"/>
    <property type="project" value="UniProtKB-KW"/>
</dbReference>
<dbReference type="EMBL" id="LN829119">
    <property type="protein sequence ID" value="CPR19714.1"/>
    <property type="molecule type" value="Genomic_DNA"/>
</dbReference>
<evidence type="ECO:0000256" key="5">
    <source>
        <dbReference type="ARBA" id="ARBA00013903"/>
    </source>
</evidence>
<dbReference type="InterPro" id="IPR001433">
    <property type="entry name" value="OxRdtase_FAD/NAD-bd"/>
</dbReference>
<dbReference type="InterPro" id="IPR051930">
    <property type="entry name" value="FNR_type-1"/>
</dbReference>
<dbReference type="KEGG" id="fil:BN1229_v1_2287"/>
<dbReference type="PROSITE" id="PS51384">
    <property type="entry name" value="FAD_FR"/>
    <property type="match status" value="1"/>
</dbReference>
<gene>
    <name evidence="13" type="primary">fpr</name>
    <name evidence="13" type="ORF">YBN1229_v1_2287</name>
</gene>
<keyword evidence="10 13" id="KW-0560">Oxidoreductase</keyword>
<evidence type="ECO:0000256" key="4">
    <source>
        <dbReference type="ARBA" id="ARBA00013223"/>
    </source>
</evidence>
<dbReference type="OrthoDB" id="9784483at2"/>
<dbReference type="InterPro" id="IPR033892">
    <property type="entry name" value="FNR_bac"/>
</dbReference>
<dbReference type="GO" id="GO:0004324">
    <property type="term" value="F:ferredoxin-NADP+ reductase activity"/>
    <property type="evidence" value="ECO:0007669"/>
    <property type="project" value="UniProtKB-EC"/>
</dbReference>
<keyword evidence="9" id="KW-0521">NADP</keyword>
<dbReference type="Gene3D" id="3.40.50.80">
    <property type="entry name" value="Nucleotide-binding domain of ferredoxin-NADP reductase (FNR) module"/>
    <property type="match status" value="1"/>
</dbReference>
<evidence type="ECO:0000256" key="10">
    <source>
        <dbReference type="ARBA" id="ARBA00023002"/>
    </source>
</evidence>
<evidence type="ECO:0000256" key="3">
    <source>
        <dbReference type="ARBA" id="ARBA00011245"/>
    </source>
</evidence>
<comment type="subunit">
    <text evidence="3">Monomer.</text>
</comment>
<dbReference type="AlphaFoldDB" id="A0A0D6JFR7"/>
<dbReference type="FunFam" id="2.40.30.10:FF:000018">
    <property type="entry name" value="Ferredoxin--NADP(+) reductase"/>
    <property type="match status" value="1"/>
</dbReference>
<accession>A0A0D6JFR7</accession>
<dbReference type="InterPro" id="IPR017938">
    <property type="entry name" value="Riboflavin_synthase-like_b-brl"/>
</dbReference>
<evidence type="ECO:0000256" key="1">
    <source>
        <dbReference type="ARBA" id="ARBA00001974"/>
    </source>
</evidence>
<dbReference type="SUPFAM" id="SSF63380">
    <property type="entry name" value="Riboflavin synthase domain-like"/>
    <property type="match status" value="1"/>
</dbReference>
<evidence type="ECO:0000313" key="14">
    <source>
        <dbReference type="Proteomes" id="UP000033187"/>
    </source>
</evidence>
<comment type="cofactor">
    <cofactor evidence="1">
        <name>FAD</name>
        <dbReference type="ChEBI" id="CHEBI:57692"/>
    </cofactor>
</comment>
<dbReference type="Proteomes" id="UP000033187">
    <property type="component" value="Chromosome 1"/>
</dbReference>
<dbReference type="PANTHER" id="PTHR47878">
    <property type="entry name" value="OXIDOREDUCTASE FAD/NAD(P)-BINDING DOMAIN PROTEIN"/>
    <property type="match status" value="1"/>
</dbReference>
<keyword evidence="14" id="KW-1185">Reference proteome</keyword>
<keyword evidence="8" id="KW-0274">FAD</keyword>
<organism evidence="13 14">
    <name type="scientific">Candidatus Filomicrobium marinum</name>
    <dbReference type="NCBI Taxonomy" id="1608628"/>
    <lineage>
        <taxon>Bacteria</taxon>
        <taxon>Pseudomonadati</taxon>
        <taxon>Pseudomonadota</taxon>
        <taxon>Alphaproteobacteria</taxon>
        <taxon>Hyphomicrobiales</taxon>
        <taxon>Hyphomicrobiaceae</taxon>
        <taxon>Filomicrobium</taxon>
    </lineage>
</organism>
<keyword evidence="7" id="KW-0547">Nucleotide-binding</keyword>
<dbReference type="FunFam" id="3.40.50.80:FF:000002">
    <property type="entry name" value="Ferredoxin--NADP reductase"/>
    <property type="match status" value="1"/>
</dbReference>
<evidence type="ECO:0000256" key="2">
    <source>
        <dbReference type="ARBA" id="ARBA00008312"/>
    </source>
</evidence>
<name>A0A0D6JFR7_9HYPH</name>
<comment type="catalytic activity">
    <reaction evidence="11">
        <text>2 reduced [2Fe-2S]-[ferredoxin] + NADP(+) + H(+) = 2 oxidized [2Fe-2S]-[ferredoxin] + NADPH</text>
        <dbReference type="Rhea" id="RHEA:20125"/>
        <dbReference type="Rhea" id="RHEA-COMP:10000"/>
        <dbReference type="Rhea" id="RHEA-COMP:10001"/>
        <dbReference type="ChEBI" id="CHEBI:15378"/>
        <dbReference type="ChEBI" id="CHEBI:33737"/>
        <dbReference type="ChEBI" id="CHEBI:33738"/>
        <dbReference type="ChEBI" id="CHEBI:57783"/>
        <dbReference type="ChEBI" id="CHEBI:58349"/>
        <dbReference type="EC" id="1.18.1.2"/>
    </reaction>
</comment>
<feature type="domain" description="FAD-binding FR-type" evidence="12">
    <location>
        <begin position="2"/>
        <end position="103"/>
    </location>
</feature>
<dbReference type="GO" id="GO:0034599">
    <property type="term" value="P:cellular response to oxidative stress"/>
    <property type="evidence" value="ECO:0007669"/>
    <property type="project" value="TreeGrafter"/>
</dbReference>
<evidence type="ECO:0000259" key="12">
    <source>
        <dbReference type="PROSITE" id="PS51384"/>
    </source>
</evidence>
<evidence type="ECO:0000256" key="11">
    <source>
        <dbReference type="ARBA" id="ARBA00047776"/>
    </source>
</evidence>
<dbReference type="Pfam" id="PF00175">
    <property type="entry name" value="NAD_binding_1"/>
    <property type="match status" value="1"/>
</dbReference>
<proteinExistence type="inferred from homology"/>
<evidence type="ECO:0000313" key="13">
    <source>
        <dbReference type="EMBL" id="CPR19714.1"/>
    </source>
</evidence>
<dbReference type="Gene3D" id="2.40.30.10">
    <property type="entry name" value="Translation factors"/>
    <property type="match status" value="1"/>
</dbReference>
<protein>
    <recommendedName>
        <fullName evidence="5">Ferredoxin--NADP reductase</fullName>
        <ecNumber evidence="4">1.18.1.2</ecNumber>
    </recommendedName>
</protein>
<dbReference type="KEGG" id="fiy:BN1229_v1_2287"/>
<evidence type="ECO:0000256" key="9">
    <source>
        <dbReference type="ARBA" id="ARBA00022857"/>
    </source>
</evidence>
<evidence type="ECO:0000256" key="6">
    <source>
        <dbReference type="ARBA" id="ARBA00022630"/>
    </source>
</evidence>